<dbReference type="GO" id="GO:0020037">
    <property type="term" value="F:heme binding"/>
    <property type="evidence" value="ECO:0007669"/>
    <property type="project" value="UniProtKB-ARBA"/>
</dbReference>
<keyword evidence="7" id="KW-0812">Transmembrane</keyword>
<evidence type="ECO:0000256" key="5">
    <source>
        <dbReference type="ARBA" id="ARBA00023004"/>
    </source>
</evidence>
<reference evidence="9" key="1">
    <citation type="submission" date="2014-02" db="EMBL/GenBank/DDBJ databases">
        <authorList>
            <person name="Genoscope - CEA"/>
        </authorList>
    </citation>
    <scope>NUCLEOTIDE SEQUENCE</scope>
    <source>
        <strain evidence="9">LS3</strain>
    </source>
</reference>
<keyword evidence="5" id="KW-0408">Iron</keyword>
<dbReference type="Pfam" id="PF00173">
    <property type="entry name" value="Cyt-b5"/>
    <property type="match status" value="1"/>
</dbReference>
<evidence type="ECO:0000256" key="6">
    <source>
        <dbReference type="ARBA" id="ARBA00038357"/>
    </source>
</evidence>
<dbReference type="PANTHER" id="PTHR10281">
    <property type="entry name" value="MEMBRANE-ASSOCIATED PROGESTERONE RECEPTOR COMPONENT-RELATED"/>
    <property type="match status" value="1"/>
</dbReference>
<evidence type="ECO:0000256" key="2">
    <source>
        <dbReference type="ARBA" id="ARBA00022617"/>
    </source>
</evidence>
<comment type="subcellular location">
    <subcellularLocation>
        <location evidence="1">Endoplasmic reticulum</location>
    </subcellularLocation>
</comment>
<dbReference type="GO" id="GO:0016020">
    <property type="term" value="C:membrane"/>
    <property type="evidence" value="ECO:0007669"/>
    <property type="project" value="TreeGrafter"/>
</dbReference>
<feature type="transmembrane region" description="Helical" evidence="7">
    <location>
        <begin position="6"/>
        <end position="23"/>
    </location>
</feature>
<organism evidence="9">
    <name type="scientific">Blastobotrys adeninivorans</name>
    <name type="common">Yeast</name>
    <name type="synonym">Arxula adeninivorans</name>
    <dbReference type="NCBI Taxonomy" id="409370"/>
    <lineage>
        <taxon>Eukaryota</taxon>
        <taxon>Fungi</taxon>
        <taxon>Dikarya</taxon>
        <taxon>Ascomycota</taxon>
        <taxon>Saccharomycotina</taxon>
        <taxon>Dipodascomycetes</taxon>
        <taxon>Dipodascales</taxon>
        <taxon>Trichomonascaceae</taxon>
        <taxon>Blastobotrys</taxon>
    </lineage>
</organism>
<evidence type="ECO:0000313" key="9">
    <source>
        <dbReference type="EMBL" id="CDP34201.1"/>
    </source>
</evidence>
<dbReference type="PANTHER" id="PTHR10281:SF72">
    <property type="entry name" value="NEUDESIN"/>
    <property type="match status" value="1"/>
</dbReference>
<reference evidence="9" key="2">
    <citation type="submission" date="2014-06" db="EMBL/GenBank/DDBJ databases">
        <title>The complete genome of Blastobotrys (Arxula) adeninivorans LS3 - a yeast of biotechnological interest.</title>
        <authorList>
            <person name="Kunze G."/>
            <person name="Gaillardin C."/>
            <person name="Czernicka M."/>
            <person name="Durrens P."/>
            <person name="Martin T."/>
            <person name="Boer E."/>
            <person name="Gabaldon T."/>
            <person name="Cruz J."/>
            <person name="Talla E."/>
            <person name="Marck C."/>
            <person name="Goffeau A."/>
            <person name="Barbe V."/>
            <person name="Baret P."/>
            <person name="Baronian K."/>
            <person name="Beier S."/>
            <person name="Bleykasten C."/>
            <person name="Bode R."/>
            <person name="Casaregola S."/>
            <person name="Despons L."/>
            <person name="Fairhead C."/>
            <person name="Giersberg M."/>
            <person name="Gierski P."/>
            <person name="Hahnel U."/>
            <person name="Hartmann A."/>
            <person name="Jankowska D."/>
            <person name="Jubin C."/>
            <person name="Jung P."/>
            <person name="Lafontaine I."/>
            <person name="Leh-Louis V."/>
            <person name="Lemaire M."/>
            <person name="Marcet-Houben M."/>
            <person name="Mascher M."/>
            <person name="Morel G."/>
            <person name="Richard G.-F."/>
            <person name="Riechen J."/>
            <person name="Sacerdot C."/>
            <person name="Sarkar A."/>
            <person name="Savel G."/>
            <person name="Schacherer J."/>
            <person name="Sherman D."/>
            <person name="Straub M.-L."/>
            <person name="Stein N."/>
            <person name="Thierry A."/>
            <person name="Trautwein-Schult A."/>
            <person name="Westhof E."/>
            <person name="Worch S."/>
            <person name="Dujon B."/>
            <person name="Souciet J.-L."/>
            <person name="Wincker P."/>
            <person name="Scholz U."/>
            <person name="Neuveglise N."/>
        </authorList>
    </citation>
    <scope>NUCLEOTIDE SEQUENCE</scope>
    <source>
        <strain evidence="9">LS3</strain>
    </source>
</reference>
<proteinExistence type="inferred from homology"/>
<name>A0A060T4Y9_BLAAD</name>
<accession>A0A060T4Y9</accession>
<protein>
    <submittedName>
        <fullName evidence="9">ARAD1C06974p</fullName>
    </submittedName>
</protein>
<comment type="similarity">
    <text evidence="6">Belongs to the cytochrome b5 family. MAPR subfamily.</text>
</comment>
<keyword evidence="3" id="KW-0479">Metal-binding</keyword>
<evidence type="ECO:0000256" key="4">
    <source>
        <dbReference type="ARBA" id="ARBA00022824"/>
    </source>
</evidence>
<dbReference type="AlphaFoldDB" id="A0A060T4Y9"/>
<dbReference type="GO" id="GO:0046872">
    <property type="term" value="F:metal ion binding"/>
    <property type="evidence" value="ECO:0007669"/>
    <property type="project" value="UniProtKB-KW"/>
</dbReference>
<dbReference type="FunFam" id="3.10.120.10:FF:000003">
    <property type="entry name" value="membrane-associated progesterone receptor component 1"/>
    <property type="match status" value="1"/>
</dbReference>
<dbReference type="GO" id="GO:0005783">
    <property type="term" value="C:endoplasmic reticulum"/>
    <property type="evidence" value="ECO:0007669"/>
    <property type="project" value="UniProtKB-SubCell"/>
</dbReference>
<dbReference type="Gene3D" id="3.10.120.10">
    <property type="entry name" value="Cytochrome b5-like heme/steroid binding domain"/>
    <property type="match status" value="1"/>
</dbReference>
<keyword evidence="7" id="KW-0472">Membrane</keyword>
<dbReference type="SUPFAM" id="SSF55856">
    <property type="entry name" value="Cytochrome b5-like heme/steroid binding domain"/>
    <property type="match status" value="1"/>
</dbReference>
<gene>
    <name evidence="9" type="ORF">GNLVRS02_ARAD1C06974g</name>
</gene>
<evidence type="ECO:0000256" key="7">
    <source>
        <dbReference type="SAM" id="Phobius"/>
    </source>
</evidence>
<dbReference type="PhylomeDB" id="A0A060T4Y9"/>
<dbReference type="InterPro" id="IPR001199">
    <property type="entry name" value="Cyt_B5-like_heme/steroid-bd"/>
</dbReference>
<keyword evidence="7" id="KW-1133">Transmembrane helix</keyword>
<evidence type="ECO:0000256" key="1">
    <source>
        <dbReference type="ARBA" id="ARBA00004240"/>
    </source>
</evidence>
<keyword evidence="4" id="KW-0256">Endoplasmic reticulum</keyword>
<sequence>MELSTINYVLGAIVFLLLIRRFFFSEPDVPVPQEPEPMVYTVFTPSSLEKFNGESDPRVLLAVKGKVFDVTMGKSFYGPGGPYANFAGHDASRGLAKNSFDPSMITPVNEPIDNLSDLDDEERKALDEWFNHFEAKYPICGELVNESAKSK</sequence>
<dbReference type="SMART" id="SM01117">
    <property type="entry name" value="Cyt-b5"/>
    <property type="match status" value="1"/>
</dbReference>
<dbReference type="InterPro" id="IPR036400">
    <property type="entry name" value="Cyt_B5-like_heme/steroid_sf"/>
</dbReference>
<dbReference type="InterPro" id="IPR050577">
    <property type="entry name" value="MAPR/NEUFC/NENF-like"/>
</dbReference>
<keyword evidence="2" id="KW-0349">Heme</keyword>
<feature type="domain" description="Cytochrome b5 heme-binding" evidence="8">
    <location>
        <begin position="43"/>
        <end position="144"/>
    </location>
</feature>
<evidence type="ECO:0000256" key="3">
    <source>
        <dbReference type="ARBA" id="ARBA00022723"/>
    </source>
</evidence>
<evidence type="ECO:0000259" key="8">
    <source>
        <dbReference type="SMART" id="SM01117"/>
    </source>
</evidence>
<dbReference type="EMBL" id="HG937693">
    <property type="protein sequence ID" value="CDP34201.1"/>
    <property type="molecule type" value="Genomic_DNA"/>
</dbReference>